<reference evidence="1 2" key="1">
    <citation type="submission" date="2016-11" db="EMBL/GenBank/DDBJ databases">
        <authorList>
            <person name="Jaros S."/>
            <person name="Januszkiewicz K."/>
            <person name="Wedrychowicz H."/>
        </authorList>
    </citation>
    <scope>NUCLEOTIDE SEQUENCE [LARGE SCALE GENOMIC DNA]</scope>
    <source>
        <strain evidence="1 2">DSM 12906</strain>
    </source>
</reference>
<accession>A0A1M5ZYK7</accession>
<sequence>MKLHHVWSKATPIFDDENLISCAGLVPVVSLAEQTGLSELVAEKVRFKTCRVKSAGSNPAGKVGSIVAGMAAGADCID</sequence>
<proteinExistence type="predicted"/>
<feature type="non-terminal residue" evidence="1">
    <location>
        <position position="78"/>
    </location>
</feature>
<evidence type="ECO:0000313" key="2">
    <source>
        <dbReference type="Proteomes" id="UP000184512"/>
    </source>
</evidence>
<keyword evidence="2" id="KW-1185">Reference proteome</keyword>
<organism evidence="1 2">
    <name type="scientific">Tessaracoccus bendigoensis DSM 12906</name>
    <dbReference type="NCBI Taxonomy" id="1123357"/>
    <lineage>
        <taxon>Bacteria</taxon>
        <taxon>Bacillati</taxon>
        <taxon>Actinomycetota</taxon>
        <taxon>Actinomycetes</taxon>
        <taxon>Propionibacteriales</taxon>
        <taxon>Propionibacteriaceae</taxon>
        <taxon>Tessaracoccus</taxon>
    </lineage>
</organism>
<name>A0A1M5ZYK7_9ACTN</name>
<dbReference type="Proteomes" id="UP000184512">
    <property type="component" value="Unassembled WGS sequence"/>
</dbReference>
<evidence type="ECO:0008006" key="3">
    <source>
        <dbReference type="Google" id="ProtNLM"/>
    </source>
</evidence>
<dbReference type="STRING" id="1123357.SAMN02745244_00001"/>
<evidence type="ECO:0000313" key="1">
    <source>
        <dbReference type="EMBL" id="SHI29357.1"/>
    </source>
</evidence>
<gene>
    <name evidence="1" type="ORF">SAMN02745244_00001</name>
</gene>
<dbReference type="EMBL" id="FQZG01000003">
    <property type="protein sequence ID" value="SHI29357.1"/>
    <property type="molecule type" value="Genomic_DNA"/>
</dbReference>
<dbReference type="AlphaFoldDB" id="A0A1M5ZYK7"/>
<protein>
    <recommendedName>
        <fullName evidence="3">Transposase DDE domain group 1</fullName>
    </recommendedName>
</protein>